<keyword evidence="3 5" id="KW-1133">Transmembrane helix</keyword>
<evidence type="ECO:0000313" key="7">
    <source>
        <dbReference type="Proteomes" id="UP001145072"/>
    </source>
</evidence>
<evidence type="ECO:0000256" key="4">
    <source>
        <dbReference type="ARBA" id="ARBA00023136"/>
    </source>
</evidence>
<evidence type="ECO:0000256" key="5">
    <source>
        <dbReference type="SAM" id="Phobius"/>
    </source>
</evidence>
<evidence type="ECO:0000256" key="1">
    <source>
        <dbReference type="ARBA" id="ARBA00022475"/>
    </source>
</evidence>
<feature type="transmembrane region" description="Helical" evidence="5">
    <location>
        <begin position="66"/>
        <end position="87"/>
    </location>
</feature>
<dbReference type="EMBL" id="JAMQJZ010000001">
    <property type="protein sequence ID" value="MDC3419236.1"/>
    <property type="molecule type" value="Genomic_DNA"/>
</dbReference>
<keyword evidence="2 5" id="KW-0812">Transmembrane</keyword>
<protein>
    <submittedName>
        <fullName evidence="6">Sporulation membrane protein YtaF</fullName>
    </submittedName>
</protein>
<dbReference type="Proteomes" id="UP001145072">
    <property type="component" value="Unassembled WGS sequence"/>
</dbReference>
<gene>
    <name evidence="6" type="primary">ytaF</name>
    <name evidence="6" type="ORF">NC661_02440</name>
</gene>
<name>A0A9X3WLC0_9BACI</name>
<dbReference type="Pfam" id="PF02659">
    <property type="entry name" value="Mntp"/>
    <property type="match status" value="2"/>
</dbReference>
<keyword evidence="1" id="KW-1003">Cell membrane</keyword>
<sequence>MAEITTFLLLAFAVSLDSFMVAFTYGLRQMILPIRSIMIIGIISCLTFYLSMLIGKSIASFLSPHVAEAIGGCVLIIVGIWVIIQFFRTDNSKNDQQPKVVKFEIKSLGIVIQILKKPMVADIDQSGKITGIEAFLLGLALSLDSFGAGIGAAMLGFVPMLAALGIGITTSLFLFIGLKIGYSFSYWKWMERLTFIPGVILIVIGIIKMT</sequence>
<feature type="transmembrane region" description="Helical" evidence="5">
    <location>
        <begin position="6"/>
        <end position="25"/>
    </location>
</feature>
<dbReference type="InterPro" id="IPR014205">
    <property type="entry name" value="Spore_YtaF"/>
</dbReference>
<organism evidence="6 7">
    <name type="scientific">Aquibacillus koreensis</name>
    <dbReference type="NCBI Taxonomy" id="279446"/>
    <lineage>
        <taxon>Bacteria</taxon>
        <taxon>Bacillati</taxon>
        <taxon>Bacillota</taxon>
        <taxon>Bacilli</taxon>
        <taxon>Bacillales</taxon>
        <taxon>Bacillaceae</taxon>
        <taxon>Aquibacillus</taxon>
    </lineage>
</organism>
<dbReference type="AlphaFoldDB" id="A0A9X3WLC0"/>
<evidence type="ECO:0000313" key="6">
    <source>
        <dbReference type="EMBL" id="MDC3419236.1"/>
    </source>
</evidence>
<keyword evidence="7" id="KW-1185">Reference proteome</keyword>
<comment type="caution">
    <text evidence="6">The sequence shown here is derived from an EMBL/GenBank/DDBJ whole genome shotgun (WGS) entry which is preliminary data.</text>
</comment>
<keyword evidence="4 5" id="KW-0472">Membrane</keyword>
<feature type="transmembrane region" description="Helical" evidence="5">
    <location>
        <begin position="134"/>
        <end position="155"/>
    </location>
</feature>
<dbReference type="InterPro" id="IPR003810">
    <property type="entry name" value="Mntp/YtaF"/>
</dbReference>
<evidence type="ECO:0000256" key="2">
    <source>
        <dbReference type="ARBA" id="ARBA00022692"/>
    </source>
</evidence>
<feature type="transmembrane region" description="Helical" evidence="5">
    <location>
        <begin position="189"/>
        <end position="207"/>
    </location>
</feature>
<reference evidence="6" key="1">
    <citation type="submission" date="2022-06" db="EMBL/GenBank/DDBJ databases">
        <title>Aquibacillus sp. a new bacterium isolated from soil saline samples.</title>
        <authorList>
            <person name="Galisteo C."/>
            <person name="De La Haba R."/>
            <person name="Sanchez-Porro C."/>
            <person name="Ventosa A."/>
        </authorList>
    </citation>
    <scope>NUCLEOTIDE SEQUENCE</scope>
    <source>
        <strain evidence="6">JCM 12387</strain>
    </source>
</reference>
<accession>A0A9X3WLC0</accession>
<dbReference type="PANTHER" id="PTHR35529:SF2">
    <property type="entry name" value="SPORULATION PROTEIN YTAF-RELATED"/>
    <property type="match status" value="1"/>
</dbReference>
<dbReference type="PANTHER" id="PTHR35529">
    <property type="entry name" value="MANGANESE EFFLUX PUMP MNTP-RELATED"/>
    <property type="match status" value="1"/>
</dbReference>
<dbReference type="RefSeq" id="WP_259870745.1">
    <property type="nucleotide sequence ID" value="NZ_JAMQJZ010000001.1"/>
</dbReference>
<feature type="transmembrane region" description="Helical" evidence="5">
    <location>
        <begin position="161"/>
        <end position="182"/>
    </location>
</feature>
<feature type="transmembrane region" description="Helical" evidence="5">
    <location>
        <begin position="37"/>
        <end position="54"/>
    </location>
</feature>
<dbReference type="NCBIfam" id="TIGR02840">
    <property type="entry name" value="spore_YtaF"/>
    <property type="match status" value="1"/>
</dbReference>
<evidence type="ECO:0000256" key="3">
    <source>
        <dbReference type="ARBA" id="ARBA00022989"/>
    </source>
</evidence>
<proteinExistence type="predicted"/>